<evidence type="ECO:0000256" key="1">
    <source>
        <dbReference type="SAM" id="MobiDB-lite"/>
    </source>
</evidence>
<dbReference type="PANTHER" id="PTHR37992">
    <property type="entry name" value="EXPRESSED PROTEIN"/>
    <property type="match status" value="1"/>
</dbReference>
<reference evidence="3 4" key="1">
    <citation type="submission" date="2016-03" db="EMBL/GenBank/DDBJ databases">
        <title>Comparative genomics of the ectomycorrhizal sister species Rhizopogon vinicolor and Rhizopogon vesiculosus (Basidiomycota: Boletales) reveals a divergence of the mating type B locus.</title>
        <authorList>
            <person name="Mujic A.B."/>
            <person name="Kuo A."/>
            <person name="Tritt A."/>
            <person name="Lipzen A."/>
            <person name="Chen C."/>
            <person name="Johnson J."/>
            <person name="Sharma A."/>
            <person name="Barry K."/>
            <person name="Grigoriev I.V."/>
            <person name="Spatafora J.W."/>
        </authorList>
    </citation>
    <scope>NUCLEOTIDE SEQUENCE [LARGE SCALE GENOMIC DNA]</scope>
    <source>
        <strain evidence="3 4">AM-OR11-056</strain>
    </source>
</reference>
<sequence>MESLPVDISHPAVQDYLSLVRCVSISVPFHADPAVARSLYRLQVLTPLSLLINIASILVCSLIVSPSAGKYILILHAVGFLYWWCSGDIMKSYPTSISPSPRIIAAYVVAIFLGQIGYCVLLVIARKPETKTALVKAVGLSLVVANWLMALWAISWVLEFFLISTILLGLLVLCLLYSNITLLMYHPPTSSHPLDMALIHAPLRFFLILPLSLLFPYSLFITLGLFYSPGHPEHYADFAWPGFGVAFGANILGLVVILTRCDIVWAVAATWICTSIWSARPKPAPVYITVILFTALHPLALLGTLLYRRLSKREGRIALPTDEGQDTGTSGRRGPREVDAEALWGSG</sequence>
<organism evidence="3 4">
    <name type="scientific">Rhizopogon vesiculosus</name>
    <dbReference type="NCBI Taxonomy" id="180088"/>
    <lineage>
        <taxon>Eukaryota</taxon>
        <taxon>Fungi</taxon>
        <taxon>Dikarya</taxon>
        <taxon>Basidiomycota</taxon>
        <taxon>Agaricomycotina</taxon>
        <taxon>Agaricomycetes</taxon>
        <taxon>Agaricomycetidae</taxon>
        <taxon>Boletales</taxon>
        <taxon>Suillineae</taxon>
        <taxon>Rhizopogonaceae</taxon>
        <taxon>Rhizopogon</taxon>
    </lineage>
</organism>
<dbReference type="InterPro" id="IPR013920">
    <property type="entry name" value="DUF1774_fun"/>
</dbReference>
<dbReference type="PANTHER" id="PTHR37992:SF1">
    <property type="entry name" value="DUF1774-DOMAIN-CONTAINING PROTEIN"/>
    <property type="match status" value="1"/>
</dbReference>
<feature type="transmembrane region" description="Helical" evidence="2">
    <location>
        <begin position="205"/>
        <end position="226"/>
    </location>
</feature>
<feature type="transmembrane region" description="Helical" evidence="2">
    <location>
        <begin position="160"/>
        <end position="185"/>
    </location>
</feature>
<evidence type="ECO:0000313" key="3">
    <source>
        <dbReference type="EMBL" id="OJA14331.1"/>
    </source>
</evidence>
<feature type="transmembrane region" description="Helical" evidence="2">
    <location>
        <begin position="102"/>
        <end position="125"/>
    </location>
</feature>
<feature type="transmembrane region" description="Helical" evidence="2">
    <location>
        <begin position="238"/>
        <end position="258"/>
    </location>
</feature>
<protein>
    <submittedName>
        <fullName evidence="3">Uncharacterized protein</fullName>
    </submittedName>
</protein>
<evidence type="ECO:0000256" key="2">
    <source>
        <dbReference type="SAM" id="Phobius"/>
    </source>
</evidence>
<keyword evidence="2" id="KW-0812">Transmembrane</keyword>
<keyword evidence="2" id="KW-1133">Transmembrane helix</keyword>
<evidence type="ECO:0000313" key="4">
    <source>
        <dbReference type="Proteomes" id="UP000183567"/>
    </source>
</evidence>
<dbReference type="STRING" id="180088.A0A1J8Q2Y3"/>
<proteinExistence type="predicted"/>
<comment type="caution">
    <text evidence="3">The sequence shown here is derived from an EMBL/GenBank/DDBJ whole genome shotgun (WGS) entry which is preliminary data.</text>
</comment>
<feature type="transmembrane region" description="Helical" evidence="2">
    <location>
        <begin position="263"/>
        <end position="280"/>
    </location>
</feature>
<dbReference type="EMBL" id="LVVM01003763">
    <property type="protein sequence ID" value="OJA14331.1"/>
    <property type="molecule type" value="Genomic_DNA"/>
</dbReference>
<dbReference type="OrthoDB" id="3342455at2759"/>
<feature type="transmembrane region" description="Helical" evidence="2">
    <location>
        <begin position="286"/>
        <end position="307"/>
    </location>
</feature>
<feature type="transmembrane region" description="Helical" evidence="2">
    <location>
        <begin position="44"/>
        <end position="64"/>
    </location>
</feature>
<gene>
    <name evidence="3" type="ORF">AZE42_10114</name>
</gene>
<name>A0A1J8Q2Y3_9AGAM</name>
<keyword evidence="4" id="KW-1185">Reference proteome</keyword>
<keyword evidence="2" id="KW-0472">Membrane</keyword>
<feature type="transmembrane region" description="Helical" evidence="2">
    <location>
        <begin position="71"/>
        <end position="90"/>
    </location>
</feature>
<feature type="region of interest" description="Disordered" evidence="1">
    <location>
        <begin position="318"/>
        <end position="347"/>
    </location>
</feature>
<dbReference type="Proteomes" id="UP000183567">
    <property type="component" value="Unassembled WGS sequence"/>
</dbReference>
<accession>A0A1J8Q2Y3</accession>
<dbReference type="AlphaFoldDB" id="A0A1J8Q2Y3"/>
<feature type="transmembrane region" description="Helical" evidence="2">
    <location>
        <begin position="137"/>
        <end position="154"/>
    </location>
</feature>